<accession>A0ABW7WW59</accession>
<protein>
    <submittedName>
        <fullName evidence="1">Uncharacterized protein</fullName>
    </submittedName>
</protein>
<reference evidence="1 2" key="1">
    <citation type="submission" date="2024-10" db="EMBL/GenBank/DDBJ databases">
        <title>The Natural Products Discovery Center: Release of the First 8490 Sequenced Strains for Exploring Actinobacteria Biosynthetic Diversity.</title>
        <authorList>
            <person name="Kalkreuter E."/>
            <person name="Kautsar S.A."/>
            <person name="Yang D."/>
            <person name="Bader C.D."/>
            <person name="Teijaro C.N."/>
            <person name="Fluegel L."/>
            <person name="Davis C.M."/>
            <person name="Simpson J.R."/>
            <person name="Lauterbach L."/>
            <person name="Steele A.D."/>
            <person name="Gui C."/>
            <person name="Meng S."/>
            <person name="Li G."/>
            <person name="Viehrig K."/>
            <person name="Ye F."/>
            <person name="Su P."/>
            <person name="Kiefer A.F."/>
            <person name="Nichols A."/>
            <person name="Cepeda A.J."/>
            <person name="Yan W."/>
            <person name="Fan B."/>
            <person name="Jiang Y."/>
            <person name="Adhikari A."/>
            <person name="Zheng C.-J."/>
            <person name="Schuster L."/>
            <person name="Cowan T.M."/>
            <person name="Smanski M.J."/>
            <person name="Chevrette M.G."/>
            <person name="De Carvalho L.P.S."/>
            <person name="Shen B."/>
        </authorList>
    </citation>
    <scope>NUCLEOTIDE SEQUENCE [LARGE SCALE GENOMIC DNA]</scope>
    <source>
        <strain evidence="1 2">NPDC019275</strain>
    </source>
</reference>
<comment type="caution">
    <text evidence="1">The sequence shown here is derived from an EMBL/GenBank/DDBJ whole genome shotgun (WGS) entry which is preliminary data.</text>
</comment>
<sequence length="322" mass="35355">MTGNLTQLARRRQEYTGETFCQARDGMLASARDGAIPEPTLEQARFEAEILSNAGYGIGPQDPLSGKSRPFGILAAFPDKGMLQLSMGTDLGRFLISVVPILEGDFYARGIAGLRVHFTADGAVLTRFGSTATVVLRDIDAQTWREALGGQYDCSAEEITEQTGDSLLCEAGELHPAELDELAAIEECRGISSDACDLLMSGLLRRLHIFAGNPVMKFVDLWRNDCGDKSRINIEWAGHLTHKRVITGLLDETFGLPLEMAEPACYCDCCSTRVYSYTLRDIATGRVSVYLRRSALYDDELHPERPGRQGTVHRTTATAIRS</sequence>
<dbReference type="EMBL" id="JBIRYO010000003">
    <property type="protein sequence ID" value="MFI2473069.1"/>
    <property type="molecule type" value="Genomic_DNA"/>
</dbReference>
<keyword evidence="2" id="KW-1185">Reference proteome</keyword>
<dbReference type="Proteomes" id="UP001611415">
    <property type="component" value="Unassembled WGS sequence"/>
</dbReference>
<evidence type="ECO:0000313" key="1">
    <source>
        <dbReference type="EMBL" id="MFI2473069.1"/>
    </source>
</evidence>
<name>A0ABW7WW59_9NOCA</name>
<dbReference type="RefSeq" id="WP_397091595.1">
    <property type="nucleotide sequence ID" value="NZ_JBIRYO010000003.1"/>
</dbReference>
<proteinExistence type="predicted"/>
<evidence type="ECO:0000313" key="2">
    <source>
        <dbReference type="Proteomes" id="UP001611415"/>
    </source>
</evidence>
<organism evidence="1 2">
    <name type="scientific">Nocardia xishanensis</name>
    <dbReference type="NCBI Taxonomy" id="238964"/>
    <lineage>
        <taxon>Bacteria</taxon>
        <taxon>Bacillati</taxon>
        <taxon>Actinomycetota</taxon>
        <taxon>Actinomycetes</taxon>
        <taxon>Mycobacteriales</taxon>
        <taxon>Nocardiaceae</taxon>
        <taxon>Nocardia</taxon>
    </lineage>
</organism>
<gene>
    <name evidence="1" type="ORF">ACH49W_06785</name>
</gene>